<keyword evidence="1" id="KW-0472">Membrane</keyword>
<dbReference type="Proteomes" id="UP000494330">
    <property type="component" value="Unassembled WGS sequence"/>
</dbReference>
<evidence type="ECO:0000256" key="1">
    <source>
        <dbReference type="SAM" id="Phobius"/>
    </source>
</evidence>
<keyword evidence="1 2" id="KW-0812">Transmembrane</keyword>
<feature type="transmembrane region" description="Helical" evidence="1">
    <location>
        <begin position="91"/>
        <end position="111"/>
    </location>
</feature>
<feature type="transmembrane region" description="Helical" evidence="1">
    <location>
        <begin position="190"/>
        <end position="207"/>
    </location>
</feature>
<reference evidence="2 3" key="1">
    <citation type="submission" date="2019-09" db="EMBL/GenBank/DDBJ databases">
        <authorList>
            <person name="Depoorter E."/>
        </authorList>
    </citation>
    <scope>NUCLEOTIDE SEQUENCE [LARGE SCALE GENOMIC DNA]</scope>
    <source>
        <strain evidence="2">LMG 30113</strain>
    </source>
</reference>
<dbReference type="RefSeq" id="WP_081896772.1">
    <property type="nucleotide sequence ID" value="NZ_CABVQD010000001.1"/>
</dbReference>
<keyword evidence="1" id="KW-1133">Transmembrane helix</keyword>
<dbReference type="AlphaFoldDB" id="A0A6P2HR71"/>
<proteinExistence type="predicted"/>
<feature type="transmembrane region" description="Helical" evidence="1">
    <location>
        <begin position="160"/>
        <end position="178"/>
    </location>
</feature>
<dbReference type="Pfam" id="PF06532">
    <property type="entry name" value="NrsF"/>
    <property type="match status" value="1"/>
</dbReference>
<keyword evidence="3" id="KW-1185">Reference proteome</keyword>
<dbReference type="InterPro" id="IPR009495">
    <property type="entry name" value="NrsF"/>
</dbReference>
<accession>A0A6P2HR71</accession>
<feature type="transmembrane region" description="Helical" evidence="1">
    <location>
        <begin position="26"/>
        <end position="47"/>
    </location>
</feature>
<gene>
    <name evidence="2" type="ORF">BPA30113_00672</name>
</gene>
<evidence type="ECO:0000313" key="2">
    <source>
        <dbReference type="EMBL" id="VWB20540.1"/>
    </source>
</evidence>
<protein>
    <submittedName>
        <fullName evidence="2">Putative transmembrane protein</fullName>
    </submittedName>
</protein>
<evidence type="ECO:0000313" key="3">
    <source>
        <dbReference type="Proteomes" id="UP000494330"/>
    </source>
</evidence>
<feature type="transmembrane region" description="Helical" evidence="1">
    <location>
        <begin position="131"/>
        <end position="153"/>
    </location>
</feature>
<feature type="transmembrane region" description="Helical" evidence="1">
    <location>
        <begin position="59"/>
        <end position="79"/>
    </location>
</feature>
<organism evidence="2 3">
    <name type="scientific">Burkholderia paludis</name>
    <dbReference type="NCBI Taxonomy" id="1506587"/>
    <lineage>
        <taxon>Bacteria</taxon>
        <taxon>Pseudomonadati</taxon>
        <taxon>Pseudomonadota</taxon>
        <taxon>Betaproteobacteria</taxon>
        <taxon>Burkholderiales</taxon>
        <taxon>Burkholderiaceae</taxon>
        <taxon>Burkholderia</taxon>
        <taxon>Burkholderia cepacia complex</taxon>
    </lineage>
</organism>
<dbReference type="EMBL" id="CABVQD010000001">
    <property type="protein sequence ID" value="VWB20540.1"/>
    <property type="molecule type" value="Genomic_DNA"/>
</dbReference>
<sequence>MKTDDFIDMLAAGVTPVERGAPARRLAGALAIAAAGAVLLMTIAFGVRPDLSAVMRTPLFWAKLAFPLCVAAGAIVAAVRLARPGAAVGAGWPIVGAGIAAVWIAGLYVVATAEPGDRLAVVLGQTWRVCPFNIVLLSVPGFVAMFVAIRGLAPTRLRSAGAAAGLATSAIATIAYSFHCPEMSPAFWSVWYLLGMVLPAAFGALVAPRATVNMSDSTYQTPQNGIDISAQ</sequence>
<name>A0A6P2HR71_9BURK</name>